<feature type="transmembrane region" description="Helical" evidence="1">
    <location>
        <begin position="321"/>
        <end position="339"/>
    </location>
</feature>
<dbReference type="CDD" id="cd00077">
    <property type="entry name" value="HDc"/>
    <property type="match status" value="1"/>
</dbReference>
<evidence type="ECO:0000313" key="3">
    <source>
        <dbReference type="EMBL" id="HFB53741.1"/>
    </source>
</evidence>
<dbReference type="PANTHER" id="PTHR45228">
    <property type="entry name" value="CYCLIC DI-GMP PHOSPHODIESTERASE TM_0186-RELATED"/>
    <property type="match status" value="1"/>
</dbReference>
<keyword evidence="1" id="KW-0472">Membrane</keyword>
<dbReference type="Gene3D" id="3.30.450.20">
    <property type="entry name" value="PAS domain"/>
    <property type="match status" value="2"/>
</dbReference>
<dbReference type="InterPro" id="IPR037522">
    <property type="entry name" value="HD_GYP_dom"/>
</dbReference>
<dbReference type="Pfam" id="PF13487">
    <property type="entry name" value="HD_5"/>
    <property type="match status" value="1"/>
</dbReference>
<name>A0A7C3C7B1_9BACT</name>
<dbReference type="InterPro" id="IPR003607">
    <property type="entry name" value="HD/PDEase_dom"/>
</dbReference>
<dbReference type="Proteomes" id="UP000886390">
    <property type="component" value="Unassembled WGS sequence"/>
</dbReference>
<dbReference type="SUPFAM" id="SSF109604">
    <property type="entry name" value="HD-domain/PDEase-like"/>
    <property type="match status" value="2"/>
</dbReference>
<protein>
    <submittedName>
        <fullName evidence="3">Amino acid ABC transporter</fullName>
    </submittedName>
</protein>
<gene>
    <name evidence="3" type="ORF">ENJ67_03330</name>
</gene>
<dbReference type="PANTHER" id="PTHR45228:SF5">
    <property type="entry name" value="CYCLIC DI-GMP PHOSPHODIESTERASE VC_1348-RELATED"/>
    <property type="match status" value="1"/>
</dbReference>
<dbReference type="AlphaFoldDB" id="A0A7C3C7B1"/>
<feature type="transmembrane region" description="Helical" evidence="1">
    <location>
        <begin position="12"/>
        <end position="35"/>
    </location>
</feature>
<keyword evidence="1" id="KW-1133">Transmembrane helix</keyword>
<accession>A0A7C3C7B1</accession>
<feature type="domain" description="HD-GYP" evidence="2">
    <location>
        <begin position="563"/>
        <end position="768"/>
    </location>
</feature>
<keyword evidence="1" id="KW-0812">Transmembrane</keyword>
<sequence>MKLPKISISTNIMMAFGLFFILFASLFIYLSYYYADKLAREATQNNFRQLSRSIKSHLDENYDEIKNIMGILSLDSKSSYPVEADRLHPLYPVMKYLLKEHSYLNKMYVADKHNNMFTLIAFKSEGVSKQLFHVPKAAHYLAIVTIKGMTHYLFLDNNDVILAKRTAPSDVTPQTQPWYAEVQQRDTMVFTQPYILTYSKRLGVSFTKKIGHNIFGIDMNLESFNNYLAHLTSKNIRILLYNDALKSVYASSSSLQLKKLPQGLQAIIDSKRFDTIVDFELQGRKYYLLITPSSFMKHDLIISYVPQKVILQPYIKRIEEMSVYIMAIIILSIPFIILFSRLLRKPIIKLIGENERIQKRRFDEVKRIDTFIKEFDELSQSQYEMAHEIRAYQKSQEELLNSIIKLIAEAIDAKSLYTGEHCKRVPEIAKMLLDKANEDETLFKDFHFEGADNYRAFEIGSWLHDCGKLTTPEYVMDKSTKLETLYNRIHEIRTRFEVLLRDAKIHEYEVILAGGEREKANAAYEAMKKELMEEFALIAKVNIGAESMDTTEKAKIQKIASREWVRNFDNTLGLSQEELERLREESITLPQREKLLDDKASHIIKRRNFDYEAYKREGFKLEVPEYEYNLGEIYNLCVERGTLNAEERYKIQEHVIMTIKMLEQIPFPKELQNVPKYAGTHHETLIGTGYPRKLTQEELSIPERIMAVADIFEALTASDRPYKKAKTLWESLHIMSFMVKDKHIDKDIFILFLRSGVYLAYAQAHLREEQIDRVDIDKLIKEIS</sequence>
<dbReference type="Gene3D" id="1.10.3210.10">
    <property type="entry name" value="Hypothetical protein af1432"/>
    <property type="match status" value="2"/>
</dbReference>
<dbReference type="InterPro" id="IPR052020">
    <property type="entry name" value="Cyclic_di-GMP/3'3'-cGAMP_PDE"/>
</dbReference>
<proteinExistence type="predicted"/>
<comment type="caution">
    <text evidence="3">The sequence shown here is derived from an EMBL/GenBank/DDBJ whole genome shotgun (WGS) entry which is preliminary data.</text>
</comment>
<dbReference type="PROSITE" id="PS51832">
    <property type="entry name" value="HD_GYP"/>
    <property type="match status" value="1"/>
</dbReference>
<evidence type="ECO:0000259" key="2">
    <source>
        <dbReference type="PROSITE" id="PS51832"/>
    </source>
</evidence>
<organism evidence="3">
    <name type="scientific">Sulfurimonas autotrophica</name>
    <dbReference type="NCBI Taxonomy" id="202747"/>
    <lineage>
        <taxon>Bacteria</taxon>
        <taxon>Pseudomonadati</taxon>
        <taxon>Campylobacterota</taxon>
        <taxon>Epsilonproteobacteria</taxon>
        <taxon>Campylobacterales</taxon>
        <taxon>Sulfurimonadaceae</taxon>
        <taxon>Sulfurimonas</taxon>
    </lineage>
</organism>
<reference evidence="3" key="1">
    <citation type="journal article" date="2020" name="mSystems">
        <title>Genome- and Community-Level Interaction Insights into Carbon Utilization and Element Cycling Functions of Hydrothermarchaeota in Hydrothermal Sediment.</title>
        <authorList>
            <person name="Zhou Z."/>
            <person name="Liu Y."/>
            <person name="Xu W."/>
            <person name="Pan J."/>
            <person name="Luo Z.H."/>
            <person name="Li M."/>
        </authorList>
    </citation>
    <scope>NUCLEOTIDE SEQUENCE [LARGE SCALE GENOMIC DNA]</scope>
    <source>
        <strain evidence="3">HyVt-507</strain>
    </source>
</reference>
<dbReference type="EMBL" id="DRNH01000178">
    <property type="protein sequence ID" value="HFB53741.1"/>
    <property type="molecule type" value="Genomic_DNA"/>
</dbReference>
<evidence type="ECO:0000256" key="1">
    <source>
        <dbReference type="SAM" id="Phobius"/>
    </source>
</evidence>